<feature type="compositionally biased region" description="Low complexity" evidence="1">
    <location>
        <begin position="126"/>
        <end position="136"/>
    </location>
</feature>
<dbReference type="PANTHER" id="PTHR36578:SF1">
    <property type="entry name" value="APPLE DOMAIN-CONTAINING PROTEIN"/>
    <property type="match status" value="1"/>
</dbReference>
<dbReference type="AlphaFoldDB" id="A0A2D3VBK7"/>
<reference evidence="3 4" key="1">
    <citation type="submission" date="2016-03" db="EMBL/GenBank/DDBJ databases">
        <authorList>
            <person name="Ploux O."/>
        </authorList>
    </citation>
    <scope>NUCLEOTIDE SEQUENCE [LARGE SCALE GENOMIC DNA]</scope>
    <source>
        <strain evidence="3 4">URUG2</strain>
    </source>
</reference>
<feature type="signal peptide" evidence="2">
    <location>
        <begin position="1"/>
        <end position="17"/>
    </location>
</feature>
<feature type="compositionally biased region" description="Pro residues" evidence="1">
    <location>
        <begin position="112"/>
        <end position="125"/>
    </location>
</feature>
<accession>A0A2D3VBK7</accession>
<evidence type="ECO:0000256" key="1">
    <source>
        <dbReference type="SAM" id="MobiDB-lite"/>
    </source>
</evidence>
<dbReference type="STRING" id="112498.A0A2D3VBK7"/>
<dbReference type="PANTHER" id="PTHR36578">
    <property type="entry name" value="CHROMOSOME 15, WHOLE GENOME SHOTGUN SEQUENCE"/>
    <property type="match status" value="1"/>
</dbReference>
<sequence length="422" mass="45719">MKSAVVVAAAIAQLAAGQATLNYDQITNAAAPTATAPPQVASIDSAAIQASLSSVLTAVEASYTGVPAKFRLKREAVPTFGKPKPIGGTNPFDPVDEFCYFFPWKCSKPEPEPQPEPSKPQPGKPSKPTTTYHPTPTDNPAPPPKDDKCNAQPMGAGPAVQPDTAEAFTSFPGFSAAANAAQTPSGYKQVFKNLNAAYSGYSYITYTNLNSYDPKACADACDAYKGCSSFNVYFERDPTLAPGPNCPNPPSTTNIRCALWGSAIDADGATNNGEYREKFHVVITGSNGYTKPGAPIDVPPYYPPEKCPNGAIGDKGKPWFLADHFFPGFFAPELCKVFAEIQLEKNKADSIAKKLDHYSPINGYNVFELWEEGKMIGTYCKLYTEPLPVGYADYKGETKLERLWEVKNAWFYKLLNKDFGKF</sequence>
<evidence type="ECO:0008006" key="5">
    <source>
        <dbReference type="Google" id="ProtNLM"/>
    </source>
</evidence>
<name>A0A2D3VBK7_9PEZI</name>
<evidence type="ECO:0000313" key="4">
    <source>
        <dbReference type="Proteomes" id="UP000225277"/>
    </source>
</evidence>
<dbReference type="EMBL" id="FJUY01000008">
    <property type="protein sequence ID" value="CZT20094.1"/>
    <property type="molecule type" value="Genomic_DNA"/>
</dbReference>
<feature type="chain" id="PRO_5013561809" description="Apple domain-containing protein" evidence="2">
    <location>
        <begin position="18"/>
        <end position="422"/>
    </location>
</feature>
<protein>
    <recommendedName>
        <fullName evidence="5">Apple domain-containing protein</fullName>
    </recommendedName>
</protein>
<dbReference type="RefSeq" id="XP_023626983.1">
    <property type="nucleotide sequence ID" value="XM_023771215.1"/>
</dbReference>
<dbReference type="Proteomes" id="UP000225277">
    <property type="component" value="Unassembled WGS sequence"/>
</dbReference>
<proteinExistence type="predicted"/>
<dbReference type="OrthoDB" id="271448at2759"/>
<keyword evidence="2" id="KW-0732">Signal</keyword>
<keyword evidence="4" id="KW-1185">Reference proteome</keyword>
<evidence type="ECO:0000256" key="2">
    <source>
        <dbReference type="SAM" id="SignalP"/>
    </source>
</evidence>
<organism evidence="3 4">
    <name type="scientific">Ramularia collo-cygni</name>
    <dbReference type="NCBI Taxonomy" id="112498"/>
    <lineage>
        <taxon>Eukaryota</taxon>
        <taxon>Fungi</taxon>
        <taxon>Dikarya</taxon>
        <taxon>Ascomycota</taxon>
        <taxon>Pezizomycotina</taxon>
        <taxon>Dothideomycetes</taxon>
        <taxon>Dothideomycetidae</taxon>
        <taxon>Mycosphaerellales</taxon>
        <taxon>Mycosphaerellaceae</taxon>
        <taxon>Ramularia</taxon>
    </lineage>
</organism>
<gene>
    <name evidence="3" type="ORF">RCC_05951</name>
</gene>
<dbReference type="GeneID" id="35601098"/>
<feature type="region of interest" description="Disordered" evidence="1">
    <location>
        <begin position="109"/>
        <end position="165"/>
    </location>
</feature>
<evidence type="ECO:0000313" key="3">
    <source>
        <dbReference type="EMBL" id="CZT20094.1"/>
    </source>
</evidence>